<dbReference type="EMBL" id="PJMW01000001">
    <property type="protein sequence ID" value="PKV98896.1"/>
    <property type="molecule type" value="Genomic_DNA"/>
</dbReference>
<dbReference type="AlphaFoldDB" id="A0A2N3WYE9"/>
<keyword evidence="4" id="KW-1185">Reference proteome</keyword>
<evidence type="ECO:0000259" key="2">
    <source>
        <dbReference type="Pfam" id="PF05729"/>
    </source>
</evidence>
<comment type="caution">
    <text evidence="3">The sequence shown here is derived from an EMBL/GenBank/DDBJ whole genome shotgun (WGS) entry which is preliminary data.</text>
</comment>
<dbReference type="PANTHER" id="PTHR46844:SF1">
    <property type="entry name" value="SLR5058 PROTEIN"/>
    <property type="match status" value="1"/>
</dbReference>
<organism evidence="3 4">
    <name type="scientific">Nocardia fluminea</name>
    <dbReference type="NCBI Taxonomy" id="134984"/>
    <lineage>
        <taxon>Bacteria</taxon>
        <taxon>Bacillati</taxon>
        <taxon>Actinomycetota</taxon>
        <taxon>Actinomycetes</taxon>
        <taxon>Mycobacteriales</taxon>
        <taxon>Nocardiaceae</taxon>
        <taxon>Nocardia</taxon>
    </lineage>
</organism>
<dbReference type="SUPFAM" id="SSF52540">
    <property type="entry name" value="P-loop containing nucleoside triphosphate hydrolases"/>
    <property type="match status" value="1"/>
</dbReference>
<name>A0A2N3WYE9_9NOCA</name>
<dbReference type="OrthoDB" id="135105at2"/>
<feature type="region of interest" description="Disordered" evidence="1">
    <location>
        <begin position="95"/>
        <end position="127"/>
    </location>
</feature>
<dbReference type="Proteomes" id="UP000233766">
    <property type="component" value="Unassembled WGS sequence"/>
</dbReference>
<gene>
    <name evidence="3" type="ORF">ATK86_0928</name>
</gene>
<dbReference type="InterPro" id="IPR007111">
    <property type="entry name" value="NACHT_NTPase"/>
</dbReference>
<evidence type="ECO:0000313" key="3">
    <source>
        <dbReference type="EMBL" id="PKV98896.1"/>
    </source>
</evidence>
<dbReference type="RefSeq" id="WP_143875892.1">
    <property type="nucleotide sequence ID" value="NZ_PJMW01000001.1"/>
</dbReference>
<reference evidence="3 4" key="1">
    <citation type="submission" date="2017-12" db="EMBL/GenBank/DDBJ databases">
        <title>Sequencing the genomes of 1000 Actinobacteria strains.</title>
        <authorList>
            <person name="Klenk H.-P."/>
        </authorList>
    </citation>
    <scope>NUCLEOTIDE SEQUENCE [LARGE SCALE GENOMIC DNA]</scope>
    <source>
        <strain evidence="3 4">DSM 44489</strain>
    </source>
</reference>
<sequence length="849" mass="96916">MAVGPRARALAGELATLNVAAGRPTLDRIVNHCKINKVTAKDATLSNWFNGISVPRSKVTFSLVIGFLNGCADSRTPDYQRLSFARWEEMRLAAQQEHRAKQGRRSAPGDSDDTKRQSDSLNKKYEGMPSQARADLFSRNCSQYIAVLNQRFRRIDLEVLAPSPAKGTHPEMLLEAVFVPQLARADVPHIEISAELRRELMESAHWRARDLPSYIDEDEWAAVSKLYRFRSPEPVLMALSAEENKRIVILAEPGLGKTSLAKYFFLSIASQFEFARFDYPINTLYGPEMRHLRGILPVWVSLGTYIREGSSDFLDYLDSQYLDEHCGIPRDQLVGYLNSGGRAVFIFDGLDEVFDAGLRERTTRQIEGFGRKFEDVRIIVTSRPIGYRKRIFSDAKYAHFTLQQLTRAQISEFSRKWMTAAHVGNVETAVAAETAFLNTLDRYSSQQTAELATNPMLLTILASAAWKRGLPHGHRRALEHAINILIDVWDTSKGIEDSQSLRDLLNRDDKVRLLHRAARSMSNHADLSNIGNHCSERILVETFRNYVRDELHCRPDEAVQISRSILAGFRTRNSILAHFGAGVYGFIHRSFLEYIIADDMSTQLREGEIDKQKVIAIFEQRSGDPEWQEVLKLLADMLPERLATECVLPLIQRGHQFEGSYYHTEDEGNYWDDFRLDTRCVLAWTILCRAIFDWKWRTAREASEAITDGLLKLMELSTDPGWVGYGQYFDQIAHIFASLTSVERNDWLDIPRFRAEYENGLISALNCLTERTMYAMGIFPVWINASVLYLKHGGASPEMTQIIESVKYFRDRMKFEDYDRRPTSESAEIARGILKALENFVNSRSDNQS</sequence>
<feature type="domain" description="NACHT" evidence="2">
    <location>
        <begin position="247"/>
        <end position="420"/>
    </location>
</feature>
<protein>
    <submittedName>
        <fullName evidence="3">NACHT domain-containing protein</fullName>
    </submittedName>
</protein>
<dbReference type="Gene3D" id="3.40.50.300">
    <property type="entry name" value="P-loop containing nucleotide triphosphate hydrolases"/>
    <property type="match status" value="1"/>
</dbReference>
<dbReference type="InterPro" id="IPR027417">
    <property type="entry name" value="P-loop_NTPase"/>
</dbReference>
<accession>A0A2N3WYE9</accession>
<evidence type="ECO:0000313" key="4">
    <source>
        <dbReference type="Proteomes" id="UP000233766"/>
    </source>
</evidence>
<proteinExistence type="predicted"/>
<feature type="compositionally biased region" description="Basic and acidic residues" evidence="1">
    <location>
        <begin position="112"/>
        <end position="126"/>
    </location>
</feature>
<dbReference type="Pfam" id="PF05729">
    <property type="entry name" value="NACHT"/>
    <property type="match status" value="1"/>
</dbReference>
<dbReference type="PANTHER" id="PTHR46844">
    <property type="entry name" value="SLR5058 PROTEIN"/>
    <property type="match status" value="1"/>
</dbReference>
<evidence type="ECO:0000256" key="1">
    <source>
        <dbReference type="SAM" id="MobiDB-lite"/>
    </source>
</evidence>